<dbReference type="Proteomes" id="UP000182987">
    <property type="component" value="Chromosome"/>
</dbReference>
<dbReference type="SUPFAM" id="SSF53448">
    <property type="entry name" value="Nucleotide-diphospho-sugar transferases"/>
    <property type="match status" value="1"/>
</dbReference>
<proteinExistence type="predicted"/>
<dbReference type="Gene3D" id="3.90.550.10">
    <property type="entry name" value="Spore Coat Polysaccharide Biosynthesis Protein SpsA, Chain A"/>
    <property type="match status" value="1"/>
</dbReference>
<sequence length="258" mass="27995">MTASAERCCILIPCLNEEGAIGRVVGEALALGLPVIVVDDGSDDRTPEIVGALPVTLLRHATRRGKGEALRTGFREVLRQGFDAVVTMDGDGQHLASDIPAIVAASRQFPGSIVIGARILDRQQQPPGRRRANAVADWGISCACAQPIADTQSGQRLYPRAVLDLVDIPAEHFVFEAALLITACRERGTRVVSVPIASRYEGDFRVSHFNPVRDVTRITVYTVGRVFHYGNFLASYRRSRSAPTIVGATESREPRTAH</sequence>
<dbReference type="RefSeq" id="WP_046966965.1">
    <property type="nucleotide sequence ID" value="NZ_CP017480.1"/>
</dbReference>
<dbReference type="PANTHER" id="PTHR48090:SF7">
    <property type="entry name" value="RFBJ PROTEIN"/>
    <property type="match status" value="1"/>
</dbReference>
<dbReference type="KEGG" id="lrz:BJI69_05765"/>
<feature type="domain" description="Glycosyltransferase 2-like" evidence="1">
    <location>
        <begin position="9"/>
        <end position="132"/>
    </location>
</feature>
<evidence type="ECO:0000313" key="2">
    <source>
        <dbReference type="EMBL" id="APG03471.1"/>
    </source>
</evidence>
<reference evidence="3" key="1">
    <citation type="submission" date="2016-09" db="EMBL/GenBank/DDBJ databases">
        <authorList>
            <person name="Lysoe E."/>
        </authorList>
    </citation>
    <scope>NUCLEOTIDE SEQUENCE [LARGE SCALE GENOMIC DNA]</scope>
    <source>
        <strain evidence="3">LJ96T</strain>
    </source>
</reference>
<dbReference type="Pfam" id="PF00535">
    <property type="entry name" value="Glycos_transf_2"/>
    <property type="match status" value="1"/>
</dbReference>
<dbReference type="InterPro" id="IPR001173">
    <property type="entry name" value="Glyco_trans_2-like"/>
</dbReference>
<dbReference type="AlphaFoldDB" id="A0A0G9HEW8"/>
<gene>
    <name evidence="2" type="ORF">BJI69_05765</name>
</gene>
<dbReference type="STRING" id="1440763.BJI69_05765"/>
<evidence type="ECO:0000313" key="3">
    <source>
        <dbReference type="Proteomes" id="UP000182987"/>
    </source>
</evidence>
<accession>A0A0G9HEW8</accession>
<dbReference type="PANTHER" id="PTHR48090">
    <property type="entry name" value="UNDECAPRENYL-PHOSPHATE 4-DEOXY-4-FORMAMIDO-L-ARABINOSE TRANSFERASE-RELATED"/>
    <property type="match status" value="1"/>
</dbReference>
<dbReference type="EMBL" id="CP017480">
    <property type="protein sequence ID" value="APG03471.1"/>
    <property type="molecule type" value="Genomic_DNA"/>
</dbReference>
<organism evidence="2 3">
    <name type="scientific">Luteibacter rhizovicinus DSM 16549</name>
    <dbReference type="NCBI Taxonomy" id="1440763"/>
    <lineage>
        <taxon>Bacteria</taxon>
        <taxon>Pseudomonadati</taxon>
        <taxon>Pseudomonadota</taxon>
        <taxon>Gammaproteobacteria</taxon>
        <taxon>Lysobacterales</taxon>
        <taxon>Rhodanobacteraceae</taxon>
        <taxon>Luteibacter</taxon>
    </lineage>
</organism>
<protein>
    <submittedName>
        <fullName evidence="2">Dolichyl-phosphate mannose synthase</fullName>
    </submittedName>
</protein>
<dbReference type="PATRIC" id="fig|1440763.5.peg.1107"/>
<dbReference type="InterPro" id="IPR050256">
    <property type="entry name" value="Glycosyltransferase_2"/>
</dbReference>
<dbReference type="InterPro" id="IPR029044">
    <property type="entry name" value="Nucleotide-diphossugar_trans"/>
</dbReference>
<evidence type="ECO:0000259" key="1">
    <source>
        <dbReference type="Pfam" id="PF00535"/>
    </source>
</evidence>
<keyword evidence="3" id="KW-1185">Reference proteome</keyword>
<name>A0A0G9HEW8_9GAMM</name>
<dbReference type="OrthoDB" id="9804335at2"/>
<dbReference type="CDD" id="cd04179">
    <property type="entry name" value="DPM_DPG-synthase_like"/>
    <property type="match status" value="1"/>
</dbReference>